<dbReference type="GO" id="GO:0005524">
    <property type="term" value="F:ATP binding"/>
    <property type="evidence" value="ECO:0007669"/>
    <property type="project" value="UniProtKB-KW"/>
</dbReference>
<evidence type="ECO:0000256" key="1">
    <source>
        <dbReference type="ARBA" id="ARBA00022741"/>
    </source>
</evidence>
<evidence type="ECO:0000313" key="4">
    <source>
        <dbReference type="EMBL" id="KAJ0966719.1"/>
    </source>
</evidence>
<comment type="caution">
    <text evidence="4">The sequence shown here is derived from an EMBL/GenBank/DDBJ whole genome shotgun (WGS) entry which is preliminary data.</text>
</comment>
<dbReference type="EMBL" id="JAGGNH010000007">
    <property type="protein sequence ID" value="KAJ0966719.1"/>
    <property type="molecule type" value="Genomic_DNA"/>
</dbReference>
<dbReference type="PROSITE" id="PS50011">
    <property type="entry name" value="PROTEIN_KINASE_DOM"/>
    <property type="match status" value="1"/>
</dbReference>
<dbReference type="InterPro" id="IPR000719">
    <property type="entry name" value="Prot_kinase_dom"/>
</dbReference>
<dbReference type="PANTHER" id="PTHR27001">
    <property type="entry name" value="OS01G0253100 PROTEIN"/>
    <property type="match status" value="1"/>
</dbReference>
<dbReference type="SUPFAM" id="SSF56112">
    <property type="entry name" value="Protein kinase-like (PK-like)"/>
    <property type="match status" value="1"/>
</dbReference>
<organism evidence="4 5">
    <name type="scientific">Dioscorea zingiberensis</name>
    <dbReference type="NCBI Taxonomy" id="325984"/>
    <lineage>
        <taxon>Eukaryota</taxon>
        <taxon>Viridiplantae</taxon>
        <taxon>Streptophyta</taxon>
        <taxon>Embryophyta</taxon>
        <taxon>Tracheophyta</taxon>
        <taxon>Spermatophyta</taxon>
        <taxon>Magnoliopsida</taxon>
        <taxon>Liliopsida</taxon>
        <taxon>Dioscoreales</taxon>
        <taxon>Dioscoreaceae</taxon>
        <taxon>Dioscorea</taxon>
    </lineage>
</organism>
<sequence>MLRALGTSAKLLLFSRGIKGIGQRSGTVEQMDRHIIDKMDCLIEDLEEDLEEVSEDTETNSVSKAIQYSDNAIIKFTNSEITKILLCDRGIVGGPSGEIFEKGMIKAQFRNQKPMEVAVQMFDYTEVMLKEMKKLSQNSHPNIIKLIGYRDILTDPVRQPWCMRVYEDSCLVLELLPNGNLADYLFKRARAGEEKPLLTWANRILILLDVSRALKYLHSKGLAHGSVKAENILLSEQLRAKLSNFEKLAPDGLRRRGPTMTRDVYNFGVLMLVVILQKPAESKGRPSSGVPSRLKTNIFRRNFQEIKPSGKMNGMFHEPSLKVLLEMVSHCIDFEPGRRPTMAAVTKFLKKCQLLMFDL</sequence>
<proteinExistence type="predicted"/>
<evidence type="ECO:0000256" key="2">
    <source>
        <dbReference type="ARBA" id="ARBA00022840"/>
    </source>
</evidence>
<accession>A0A9D5C621</accession>
<feature type="domain" description="Protein kinase" evidence="3">
    <location>
        <begin position="85"/>
        <end position="349"/>
    </location>
</feature>
<dbReference type="Gene3D" id="1.10.510.10">
    <property type="entry name" value="Transferase(Phosphotransferase) domain 1"/>
    <property type="match status" value="2"/>
</dbReference>
<protein>
    <recommendedName>
        <fullName evidence="3">Protein kinase domain-containing protein</fullName>
    </recommendedName>
</protein>
<name>A0A9D5C621_9LILI</name>
<reference evidence="4" key="2">
    <citation type="journal article" date="2022" name="Hortic Res">
        <title>The genome of Dioscorea zingiberensis sheds light on the biosynthesis, origin and evolution of the medicinally important diosgenin saponins.</title>
        <authorList>
            <person name="Li Y."/>
            <person name="Tan C."/>
            <person name="Li Z."/>
            <person name="Guo J."/>
            <person name="Li S."/>
            <person name="Chen X."/>
            <person name="Wang C."/>
            <person name="Dai X."/>
            <person name="Yang H."/>
            <person name="Song W."/>
            <person name="Hou L."/>
            <person name="Xu J."/>
            <person name="Tong Z."/>
            <person name="Xu A."/>
            <person name="Yuan X."/>
            <person name="Wang W."/>
            <person name="Yang Q."/>
            <person name="Chen L."/>
            <person name="Sun Z."/>
            <person name="Wang K."/>
            <person name="Pan B."/>
            <person name="Chen J."/>
            <person name="Bao Y."/>
            <person name="Liu F."/>
            <person name="Qi X."/>
            <person name="Gang D.R."/>
            <person name="Wen J."/>
            <person name="Li J."/>
        </authorList>
    </citation>
    <scope>NUCLEOTIDE SEQUENCE</scope>
    <source>
        <strain evidence="4">Dzin_1.0</strain>
    </source>
</reference>
<dbReference type="InterPro" id="IPR001245">
    <property type="entry name" value="Ser-Thr/Tyr_kinase_cat_dom"/>
</dbReference>
<dbReference type="GO" id="GO:0004672">
    <property type="term" value="F:protein kinase activity"/>
    <property type="evidence" value="ECO:0007669"/>
    <property type="project" value="InterPro"/>
</dbReference>
<dbReference type="Proteomes" id="UP001085076">
    <property type="component" value="Miscellaneous, Linkage group lg07"/>
</dbReference>
<gene>
    <name evidence="4" type="ORF">J5N97_023636</name>
</gene>
<dbReference type="PANTHER" id="PTHR27001:SF931">
    <property type="entry name" value="OS11G0664100 PROTEIN"/>
    <property type="match status" value="1"/>
</dbReference>
<evidence type="ECO:0000313" key="5">
    <source>
        <dbReference type="Proteomes" id="UP001085076"/>
    </source>
</evidence>
<dbReference type="InterPro" id="IPR011009">
    <property type="entry name" value="Kinase-like_dom_sf"/>
</dbReference>
<dbReference type="OrthoDB" id="683166at2759"/>
<dbReference type="AlphaFoldDB" id="A0A9D5C621"/>
<evidence type="ECO:0000259" key="3">
    <source>
        <dbReference type="PROSITE" id="PS50011"/>
    </source>
</evidence>
<keyword evidence="5" id="KW-1185">Reference proteome</keyword>
<dbReference type="GO" id="GO:0005886">
    <property type="term" value="C:plasma membrane"/>
    <property type="evidence" value="ECO:0007669"/>
    <property type="project" value="TreeGrafter"/>
</dbReference>
<keyword evidence="2" id="KW-0067">ATP-binding</keyword>
<dbReference type="Gene3D" id="3.30.200.20">
    <property type="entry name" value="Phosphorylase Kinase, domain 1"/>
    <property type="match status" value="1"/>
</dbReference>
<keyword evidence="1" id="KW-0547">Nucleotide-binding</keyword>
<reference evidence="4" key="1">
    <citation type="submission" date="2021-03" db="EMBL/GenBank/DDBJ databases">
        <authorList>
            <person name="Li Z."/>
            <person name="Yang C."/>
        </authorList>
    </citation>
    <scope>NUCLEOTIDE SEQUENCE</scope>
    <source>
        <strain evidence="4">Dzin_1.0</strain>
        <tissue evidence="4">Leaf</tissue>
    </source>
</reference>
<dbReference type="Pfam" id="PF07714">
    <property type="entry name" value="PK_Tyr_Ser-Thr"/>
    <property type="match status" value="1"/>
</dbReference>